<feature type="compositionally biased region" description="Basic and acidic residues" evidence="8">
    <location>
        <begin position="50"/>
        <end position="59"/>
    </location>
</feature>
<feature type="compositionally biased region" description="Basic residues" evidence="8">
    <location>
        <begin position="25"/>
        <end position="34"/>
    </location>
</feature>
<dbReference type="PANTHER" id="PTHR12707">
    <property type="entry name" value="PINN"/>
    <property type="match status" value="1"/>
</dbReference>
<dbReference type="GO" id="GO:0008380">
    <property type="term" value="P:RNA splicing"/>
    <property type="evidence" value="ECO:0007669"/>
    <property type="project" value="UniProtKB-KW"/>
</dbReference>
<evidence type="ECO:0000256" key="1">
    <source>
        <dbReference type="ARBA" id="ARBA00004123"/>
    </source>
</evidence>
<dbReference type="AlphaFoldDB" id="A0A7S0NLJ7"/>
<feature type="domain" description="Pinin/SDK/MemA protein" evidence="9">
    <location>
        <begin position="108"/>
        <end position="237"/>
    </location>
</feature>
<feature type="compositionally biased region" description="Basic and acidic residues" evidence="8">
    <location>
        <begin position="247"/>
        <end position="270"/>
    </location>
</feature>
<keyword evidence="7" id="KW-0539">Nucleus</keyword>
<evidence type="ECO:0000256" key="3">
    <source>
        <dbReference type="ARBA" id="ARBA00022664"/>
    </source>
</evidence>
<dbReference type="InterPro" id="IPR039853">
    <property type="entry name" value="Pinin"/>
</dbReference>
<keyword evidence="3" id="KW-0507">mRNA processing</keyword>
<dbReference type="EMBL" id="HBEQ01009852">
    <property type="protein sequence ID" value="CAD8520491.1"/>
    <property type="molecule type" value="Transcribed_RNA"/>
</dbReference>
<keyword evidence="5" id="KW-0804">Transcription</keyword>
<evidence type="ECO:0000256" key="5">
    <source>
        <dbReference type="ARBA" id="ARBA00023163"/>
    </source>
</evidence>
<feature type="region of interest" description="Disordered" evidence="8">
    <location>
        <begin position="247"/>
        <end position="353"/>
    </location>
</feature>
<name>A0A7S0NLJ7_MICPS</name>
<dbReference type="Pfam" id="PF04696">
    <property type="entry name" value="Pinin_SDK_memA"/>
    <property type="match status" value="1"/>
</dbReference>
<comment type="subcellular location">
    <subcellularLocation>
        <location evidence="1">Nucleus</location>
    </subcellularLocation>
</comment>
<evidence type="ECO:0000313" key="10">
    <source>
        <dbReference type="EMBL" id="CAD8520491.1"/>
    </source>
</evidence>
<feature type="compositionally biased region" description="Basic and acidic residues" evidence="8">
    <location>
        <begin position="288"/>
        <end position="297"/>
    </location>
</feature>
<evidence type="ECO:0000256" key="8">
    <source>
        <dbReference type="SAM" id="MobiDB-lite"/>
    </source>
</evidence>
<evidence type="ECO:0000256" key="2">
    <source>
        <dbReference type="ARBA" id="ARBA00010386"/>
    </source>
</evidence>
<feature type="compositionally biased region" description="Acidic residues" evidence="8">
    <location>
        <begin position="329"/>
        <end position="347"/>
    </location>
</feature>
<accession>A0A7S0NLJ7</accession>
<dbReference type="GO" id="GO:0071013">
    <property type="term" value="C:catalytic step 2 spliceosome"/>
    <property type="evidence" value="ECO:0007669"/>
    <property type="project" value="TreeGrafter"/>
</dbReference>
<gene>
    <name evidence="10" type="ORF">MCOM1403_LOCUS7917</name>
</gene>
<comment type="similarity">
    <text evidence="2">Belongs to the pinin family.</text>
</comment>
<feature type="compositionally biased region" description="Basic and acidic residues" evidence="8">
    <location>
        <begin position="1"/>
        <end position="24"/>
    </location>
</feature>
<feature type="compositionally biased region" description="Acidic residues" evidence="8">
    <location>
        <begin position="304"/>
        <end position="316"/>
    </location>
</feature>
<organism evidence="10">
    <name type="scientific">Micromonas pusilla</name>
    <name type="common">Picoplanktonic green alga</name>
    <name type="synonym">Chromulina pusilla</name>
    <dbReference type="NCBI Taxonomy" id="38833"/>
    <lineage>
        <taxon>Eukaryota</taxon>
        <taxon>Viridiplantae</taxon>
        <taxon>Chlorophyta</taxon>
        <taxon>Mamiellophyceae</taxon>
        <taxon>Mamiellales</taxon>
        <taxon>Mamiellaceae</taxon>
        <taxon>Micromonas</taxon>
    </lineage>
</organism>
<proteinExistence type="inferred from homology"/>
<keyword evidence="4" id="KW-0805">Transcription regulation</keyword>
<sequence length="353" mass="38787">MASELEALKRELHALKGEQHDLHQRKSANRHPRGAHGDRGSGGGRFQIEPNHENRDDRRAGKRQRTSLDGDGDVNGDGGAPAPPGAYASAPSVDTRPKDAPGIAKDEGEKRRGRRMLAGLLGTLKRHRDEEKAVAAVTAQRRSVIEQAETKAREVSEKLRQESFASNAIRRARVHRRTAEIDLRVAEKELEVKRATRLEKDAKTRGCARTSKECGRPRVFYRPKAHTKDTEAAVEVTTKEVAEEFDKTIANSEEKVERLKRALQEATRELEEAEANAPEGAADDEENEGRNEGRNDANGRAPMDDDNDAAPEEGEVDASGSDGRGERSDGDEDMGDLEEGPDPEGLEDMLSGK</sequence>
<evidence type="ECO:0000256" key="4">
    <source>
        <dbReference type="ARBA" id="ARBA00023015"/>
    </source>
</evidence>
<dbReference type="PANTHER" id="PTHR12707:SF0">
    <property type="entry name" value="PININ"/>
    <property type="match status" value="1"/>
</dbReference>
<reference evidence="10" key="1">
    <citation type="submission" date="2021-01" db="EMBL/GenBank/DDBJ databases">
        <authorList>
            <person name="Corre E."/>
            <person name="Pelletier E."/>
            <person name="Niang G."/>
            <person name="Scheremetjew M."/>
            <person name="Finn R."/>
            <person name="Kale V."/>
            <person name="Holt S."/>
            <person name="Cochrane G."/>
            <person name="Meng A."/>
            <person name="Brown T."/>
            <person name="Cohen L."/>
        </authorList>
    </citation>
    <scope>NUCLEOTIDE SEQUENCE</scope>
    <source>
        <strain evidence="10">CCMP1723</strain>
    </source>
</reference>
<protein>
    <recommendedName>
        <fullName evidence="9">Pinin/SDK/MemA protein domain-containing protein</fullName>
    </recommendedName>
</protein>
<feature type="compositionally biased region" description="Basic and acidic residues" evidence="8">
    <location>
        <begin position="95"/>
        <end position="110"/>
    </location>
</feature>
<dbReference type="InterPro" id="IPR006786">
    <property type="entry name" value="Pinin_SDK_MemA"/>
</dbReference>
<keyword evidence="6" id="KW-0508">mRNA splicing</keyword>
<evidence type="ECO:0000256" key="6">
    <source>
        <dbReference type="ARBA" id="ARBA00023187"/>
    </source>
</evidence>
<evidence type="ECO:0000259" key="9">
    <source>
        <dbReference type="Pfam" id="PF04696"/>
    </source>
</evidence>
<evidence type="ECO:0000256" key="7">
    <source>
        <dbReference type="ARBA" id="ARBA00023242"/>
    </source>
</evidence>
<feature type="region of interest" description="Disordered" evidence="8">
    <location>
        <begin position="1"/>
        <end position="114"/>
    </location>
</feature>
<dbReference type="GO" id="GO:0006397">
    <property type="term" value="P:mRNA processing"/>
    <property type="evidence" value="ECO:0007669"/>
    <property type="project" value="UniProtKB-KW"/>
</dbReference>